<dbReference type="GO" id="GO:0009678">
    <property type="term" value="F:diphosphate hydrolysis-driven proton transmembrane transporter activity"/>
    <property type="evidence" value="ECO:0007669"/>
    <property type="project" value="UniProtKB-UniRule"/>
</dbReference>
<dbReference type="GO" id="GO:0000287">
    <property type="term" value="F:magnesium ion binding"/>
    <property type="evidence" value="ECO:0007669"/>
    <property type="project" value="UniProtKB-UniRule"/>
</dbReference>
<feature type="transmembrane region" description="Helical" evidence="9">
    <location>
        <begin position="498"/>
        <end position="516"/>
    </location>
</feature>
<proteinExistence type="inferred from homology"/>
<feature type="transmembrane region" description="Helical" evidence="9">
    <location>
        <begin position="435"/>
        <end position="454"/>
    </location>
</feature>
<keyword evidence="5 9" id="KW-1278">Translocase</keyword>
<keyword evidence="9" id="KW-0375">Hydrogen ion transport</keyword>
<organism evidence="10 11">
    <name type="scientific">Candidatus Fischerbacteria bacterium RBG_13_37_8</name>
    <dbReference type="NCBI Taxonomy" id="1817863"/>
    <lineage>
        <taxon>Bacteria</taxon>
        <taxon>Candidatus Fischeribacteriota</taxon>
    </lineage>
</organism>
<dbReference type="NCBIfam" id="TIGR01104">
    <property type="entry name" value="V_PPase"/>
    <property type="match status" value="1"/>
</dbReference>
<comment type="caution">
    <text evidence="10">The sequence shown here is derived from an EMBL/GenBank/DDBJ whole genome shotgun (WGS) entry which is preliminary data.</text>
</comment>
<evidence type="ECO:0000256" key="8">
    <source>
        <dbReference type="ARBA" id="ARBA00023136"/>
    </source>
</evidence>
<feature type="transmembrane region" description="Helical" evidence="9">
    <location>
        <begin position="536"/>
        <end position="555"/>
    </location>
</feature>
<dbReference type="InterPro" id="IPR004131">
    <property type="entry name" value="PPase-energised_H-pump"/>
</dbReference>
<comment type="subunit">
    <text evidence="9">Homodimer.</text>
</comment>
<comment type="catalytic activity">
    <reaction evidence="9">
        <text>diphosphate + H2O + H(+)(in) = 2 phosphate + 2 H(+)(out)</text>
        <dbReference type="Rhea" id="RHEA:13973"/>
        <dbReference type="ChEBI" id="CHEBI:15377"/>
        <dbReference type="ChEBI" id="CHEBI:15378"/>
        <dbReference type="ChEBI" id="CHEBI:33019"/>
        <dbReference type="ChEBI" id="CHEBI:43474"/>
        <dbReference type="EC" id="7.1.3.1"/>
    </reaction>
</comment>
<comment type="caution">
    <text evidence="9">Lacks conserved residue(s) required for the propagation of feature annotation.</text>
</comment>
<evidence type="ECO:0000256" key="6">
    <source>
        <dbReference type="ARBA" id="ARBA00022989"/>
    </source>
</evidence>
<keyword evidence="7 9" id="KW-0406">Ion transport</keyword>
<dbReference type="Proteomes" id="UP000178943">
    <property type="component" value="Unassembled WGS sequence"/>
</dbReference>
<dbReference type="GO" id="GO:0012505">
    <property type="term" value="C:endomembrane system"/>
    <property type="evidence" value="ECO:0007669"/>
    <property type="project" value="UniProtKB-SubCell"/>
</dbReference>
<evidence type="ECO:0000313" key="10">
    <source>
        <dbReference type="EMBL" id="OGF64942.1"/>
    </source>
</evidence>
<dbReference type="NCBIfam" id="NF001953">
    <property type="entry name" value="PRK00733.2-1"/>
    <property type="match status" value="1"/>
</dbReference>
<dbReference type="Pfam" id="PF03030">
    <property type="entry name" value="H_PPase"/>
    <property type="match status" value="1"/>
</dbReference>
<dbReference type="HAMAP" id="MF_01129">
    <property type="entry name" value="PPase_energized_pump"/>
    <property type="match status" value="1"/>
</dbReference>
<dbReference type="PIRSF" id="PIRSF001265">
    <property type="entry name" value="H+-PPase"/>
    <property type="match status" value="1"/>
</dbReference>
<dbReference type="STRING" id="1817863.A2Y62_15165"/>
<dbReference type="PANTHER" id="PTHR31998">
    <property type="entry name" value="K(+)-INSENSITIVE PYROPHOSPHATE-ENERGIZED PROTON PUMP"/>
    <property type="match status" value="1"/>
</dbReference>
<name>A0A1F5VNG1_9BACT</name>
<gene>
    <name evidence="9 10" type="primary">hppA</name>
    <name evidence="10" type="ORF">A2Y62_15165</name>
</gene>
<keyword evidence="6 9" id="KW-1133">Transmembrane helix</keyword>
<feature type="transmembrane region" description="Helical" evidence="9">
    <location>
        <begin position="60"/>
        <end position="78"/>
    </location>
</feature>
<feature type="transmembrane region" description="Helical" evidence="9">
    <location>
        <begin position="603"/>
        <end position="624"/>
    </location>
</feature>
<comment type="subcellular location">
    <subcellularLocation>
        <location evidence="9">Cell membrane</location>
        <topology evidence="9">Multi-pass membrane protein</topology>
    </subcellularLocation>
    <subcellularLocation>
        <location evidence="1">Endomembrane system</location>
        <topology evidence="1">Multi-pass membrane protein</topology>
    </subcellularLocation>
</comment>
<sequence length="716" mass="75570">MSEGLLLSIIIVISLFGLLVAYLLAKWVLKKGVGSEAMQRISNAIKEGAEAFLRRQFKTIIYLALMFAMILFIGYGFIRSHRDFDPVNTSIGLGFWITLSFVLGALCSLIAGYIGMWVSIRSNIRTATAAMSSVDQAVRIAMRGGAVSGLMVVSMSLLGVAGLYALVKFISAVEATRIPFLIVGYGFGASFVALFAQLGGGIYTKAADVGADLVGKVEAGIPEDDPRNPAVIADLVGDNVGDCAGRGADLFESTAAENIGAMILAAVMAEKVPDANPLWILGVMLFPLVARAFGIIASVVGILMVKVKGDEDPMKGLNRGYYIAVILAMIGFAIASRWLLHHESAPHAWINFFFAGLIGVVTSVAFVYITQYYTEYKYRPTLSIAEASQTGPATNIITGVAVGLECTALPVLVISAAILGAYYLGATSGFKDAGLFGTAVATMGMLATAAYILAMDTFGPITDNAGGIIEMSHQPEEIRKRTDRLDAVGNTTKALTKGYAIGSAALAAFLLFSAYLDEVRNYGLNLKSVDIAKPEVFIGALLGGMLVFLFSAFAIRAVGRAAFYIIKDVRAQFQEKPGILAGTEDPDYGRCVDIVTKGALKEMVLPGLLAVLMPVAVGIIFKLLGIGAETVASLLMVGTITGILLATFFNNSGGAWDNAKKYIESGFLGGKGSDTHKAAVVGDTVGDPFKDTAGPSLHVLIKLLSTITLVLAPLFI</sequence>
<keyword evidence="2 9" id="KW-0813">Transport</keyword>
<feature type="transmembrane region" description="Helical" evidence="9">
    <location>
        <begin position="352"/>
        <end position="373"/>
    </location>
</feature>
<feature type="transmembrane region" description="Helical" evidence="9">
    <location>
        <begin position="393"/>
        <end position="423"/>
    </location>
</feature>
<feature type="transmembrane region" description="Helical" evidence="9">
    <location>
        <begin position="6"/>
        <end position="25"/>
    </location>
</feature>
<evidence type="ECO:0000256" key="2">
    <source>
        <dbReference type="ARBA" id="ARBA00022448"/>
    </source>
</evidence>
<accession>A0A1F5VNG1</accession>
<keyword evidence="9" id="KW-1003">Cell membrane</keyword>
<evidence type="ECO:0000313" key="11">
    <source>
        <dbReference type="Proteomes" id="UP000178943"/>
    </source>
</evidence>
<dbReference type="NCBIfam" id="NF001960">
    <property type="entry name" value="PRK00733.3-5"/>
    <property type="match status" value="1"/>
</dbReference>
<dbReference type="GO" id="GO:0004427">
    <property type="term" value="F:inorganic diphosphate phosphatase activity"/>
    <property type="evidence" value="ECO:0007669"/>
    <property type="project" value="UniProtKB-UniRule"/>
</dbReference>
<dbReference type="EC" id="7.1.3.1" evidence="9"/>
<feature type="transmembrane region" description="Helical" evidence="9">
    <location>
        <begin position="93"/>
        <end position="120"/>
    </location>
</feature>
<keyword evidence="4 9" id="KW-0460">Magnesium</keyword>
<comment type="similarity">
    <text evidence="9">Belongs to the H(+)-translocating pyrophosphatase (TC 3.A.10) family. K(+)-insensitive subfamily.</text>
</comment>
<feature type="transmembrane region" description="Helical" evidence="9">
    <location>
        <begin position="278"/>
        <end position="305"/>
    </location>
</feature>
<evidence type="ECO:0000256" key="5">
    <source>
        <dbReference type="ARBA" id="ARBA00022967"/>
    </source>
</evidence>
<feature type="transmembrane region" description="Helical" evidence="9">
    <location>
        <begin position="178"/>
        <end position="196"/>
    </location>
</feature>
<evidence type="ECO:0000256" key="7">
    <source>
        <dbReference type="ARBA" id="ARBA00023065"/>
    </source>
</evidence>
<keyword evidence="3 9" id="KW-0812">Transmembrane</keyword>
<feature type="transmembrane region" description="Helical" evidence="9">
    <location>
        <begin position="320"/>
        <end position="340"/>
    </location>
</feature>
<evidence type="ECO:0000256" key="4">
    <source>
        <dbReference type="ARBA" id="ARBA00022842"/>
    </source>
</evidence>
<protein>
    <recommendedName>
        <fullName evidence="9">K(+)-insensitive pyrophosphate-energized proton pump</fullName>
        <ecNumber evidence="9">7.1.3.1</ecNumber>
    </recommendedName>
    <alternativeName>
        <fullName evidence="9">Membrane-bound proton-translocating pyrophosphatase</fullName>
    </alternativeName>
    <alternativeName>
        <fullName evidence="9">Pyrophosphate-energized inorganic pyrophosphatase</fullName>
        <shortName evidence="9">H(+)-PPase</shortName>
    </alternativeName>
</protein>
<keyword evidence="8 9" id="KW-0472">Membrane</keyword>
<feature type="transmembrane region" description="Helical" evidence="9">
    <location>
        <begin position="631"/>
        <end position="649"/>
    </location>
</feature>
<reference evidence="10 11" key="1">
    <citation type="journal article" date="2016" name="Nat. Commun.">
        <title>Thousands of microbial genomes shed light on interconnected biogeochemical processes in an aquifer system.</title>
        <authorList>
            <person name="Anantharaman K."/>
            <person name="Brown C.T."/>
            <person name="Hug L.A."/>
            <person name="Sharon I."/>
            <person name="Castelle C.J."/>
            <person name="Probst A.J."/>
            <person name="Thomas B.C."/>
            <person name="Singh A."/>
            <person name="Wilkins M.J."/>
            <person name="Karaoz U."/>
            <person name="Brodie E.L."/>
            <person name="Williams K.H."/>
            <person name="Hubbard S.S."/>
            <person name="Banfield J.F."/>
        </authorList>
    </citation>
    <scope>NUCLEOTIDE SEQUENCE [LARGE SCALE GENOMIC DNA]</scope>
</reference>
<dbReference type="AlphaFoldDB" id="A0A1F5VNG1"/>
<feature type="transmembrane region" description="Helical" evidence="9">
    <location>
        <begin position="140"/>
        <end position="166"/>
    </location>
</feature>
<evidence type="ECO:0000256" key="9">
    <source>
        <dbReference type="HAMAP-Rule" id="MF_01129"/>
    </source>
</evidence>
<evidence type="ECO:0000256" key="3">
    <source>
        <dbReference type="ARBA" id="ARBA00022692"/>
    </source>
</evidence>
<dbReference type="GO" id="GO:0005886">
    <property type="term" value="C:plasma membrane"/>
    <property type="evidence" value="ECO:0007669"/>
    <property type="project" value="UniProtKB-SubCell"/>
</dbReference>
<evidence type="ECO:0000256" key="1">
    <source>
        <dbReference type="ARBA" id="ARBA00004127"/>
    </source>
</evidence>
<comment type="cofactor">
    <cofactor evidence="9">
        <name>Mg(2+)</name>
        <dbReference type="ChEBI" id="CHEBI:18420"/>
    </cofactor>
</comment>
<comment type="function">
    <text evidence="9">Proton pump that utilizes the energy of pyrophosphate hydrolysis as the driving force for proton movement across the membrane. Generates a proton motive force.</text>
</comment>
<dbReference type="EMBL" id="MFGW01000125">
    <property type="protein sequence ID" value="OGF64942.1"/>
    <property type="molecule type" value="Genomic_DNA"/>
</dbReference>
<feature type="site" description="Determinant of potassium independence" evidence="9">
    <location>
        <position position="493"/>
    </location>
</feature>